<dbReference type="EMBL" id="JWZT01004690">
    <property type="protein sequence ID" value="KII63358.1"/>
    <property type="molecule type" value="Genomic_DNA"/>
</dbReference>
<dbReference type="Proteomes" id="UP000031668">
    <property type="component" value="Unassembled WGS sequence"/>
</dbReference>
<feature type="compositionally biased region" description="Acidic residues" evidence="1">
    <location>
        <begin position="21"/>
        <end position="39"/>
    </location>
</feature>
<reference evidence="2 3" key="1">
    <citation type="journal article" date="2014" name="Genome Biol. Evol.">
        <title>The genome of the myxosporean Thelohanellus kitauei shows adaptations to nutrient acquisition within its fish host.</title>
        <authorList>
            <person name="Yang Y."/>
            <person name="Xiong J."/>
            <person name="Zhou Z."/>
            <person name="Huo F."/>
            <person name="Miao W."/>
            <person name="Ran C."/>
            <person name="Liu Y."/>
            <person name="Zhang J."/>
            <person name="Feng J."/>
            <person name="Wang M."/>
            <person name="Wang M."/>
            <person name="Wang L."/>
            <person name="Yao B."/>
        </authorList>
    </citation>
    <scope>NUCLEOTIDE SEQUENCE [LARGE SCALE GENOMIC DNA]</scope>
    <source>
        <strain evidence="2">Wuqing</strain>
    </source>
</reference>
<proteinExistence type="predicted"/>
<accession>A0A0C2IDE2</accession>
<keyword evidence="3" id="KW-1185">Reference proteome</keyword>
<comment type="caution">
    <text evidence="2">The sequence shown here is derived from an EMBL/GenBank/DDBJ whole genome shotgun (WGS) entry which is preliminary data.</text>
</comment>
<organism evidence="2 3">
    <name type="scientific">Thelohanellus kitauei</name>
    <name type="common">Myxosporean</name>
    <dbReference type="NCBI Taxonomy" id="669202"/>
    <lineage>
        <taxon>Eukaryota</taxon>
        <taxon>Metazoa</taxon>
        <taxon>Cnidaria</taxon>
        <taxon>Myxozoa</taxon>
        <taxon>Myxosporea</taxon>
        <taxon>Bivalvulida</taxon>
        <taxon>Platysporina</taxon>
        <taxon>Myxobolidae</taxon>
        <taxon>Thelohanellus</taxon>
    </lineage>
</organism>
<gene>
    <name evidence="2" type="ORF">RF11_01214</name>
</gene>
<evidence type="ECO:0000256" key="1">
    <source>
        <dbReference type="SAM" id="MobiDB-lite"/>
    </source>
</evidence>
<sequence length="99" mass="11524">MAIPYKNPFVSYINQTSESPSSEEDMSNESFSEDEDEYEFDRTMQETQMDSNITRTRISDPEVVNSVAVISFECDEVKDETWNIEKDDAFNGDEENFPR</sequence>
<protein>
    <submittedName>
        <fullName evidence="2">Uncharacterized protein</fullName>
    </submittedName>
</protein>
<dbReference type="AlphaFoldDB" id="A0A0C2IDE2"/>
<evidence type="ECO:0000313" key="2">
    <source>
        <dbReference type="EMBL" id="KII63358.1"/>
    </source>
</evidence>
<name>A0A0C2IDE2_THEKT</name>
<evidence type="ECO:0000313" key="3">
    <source>
        <dbReference type="Proteomes" id="UP000031668"/>
    </source>
</evidence>
<feature type="region of interest" description="Disordered" evidence="1">
    <location>
        <begin position="1"/>
        <end position="41"/>
    </location>
</feature>